<protein>
    <submittedName>
        <fullName evidence="2">NAD(P)-dependent alcohol dehydrogenase</fullName>
    </submittedName>
</protein>
<dbReference type="InterPro" id="IPR020843">
    <property type="entry name" value="ER"/>
</dbReference>
<organism evidence="2 3">
    <name type="scientific">Leptospira congkakensis</name>
    <dbReference type="NCBI Taxonomy" id="2484932"/>
    <lineage>
        <taxon>Bacteria</taxon>
        <taxon>Pseudomonadati</taxon>
        <taxon>Spirochaetota</taxon>
        <taxon>Spirochaetia</taxon>
        <taxon>Leptospirales</taxon>
        <taxon>Leptospiraceae</taxon>
        <taxon>Leptospira</taxon>
    </lineage>
</organism>
<dbReference type="GO" id="GO:0016491">
    <property type="term" value="F:oxidoreductase activity"/>
    <property type="evidence" value="ECO:0007669"/>
    <property type="project" value="InterPro"/>
</dbReference>
<dbReference type="SMART" id="SM00829">
    <property type="entry name" value="PKS_ER"/>
    <property type="match status" value="1"/>
</dbReference>
<evidence type="ECO:0000259" key="1">
    <source>
        <dbReference type="SMART" id="SM00829"/>
    </source>
</evidence>
<dbReference type="Pfam" id="PF13602">
    <property type="entry name" value="ADH_zinc_N_2"/>
    <property type="match status" value="1"/>
</dbReference>
<sequence length="319" mass="35273">MKVITCRNYGTPEELRLEIWGTPTPKKNEIRIKNHNTSVNSADWRLRKPDPKLVRLFFGLTKPRQPVLGASVSGVVDAVGKNVTKFKLGDRVFGSTGMKMGAYAESVCISESSVIKILPQEISFPEGAALPFGSLTALDFIQKCNIQKDQTIIIYGASSSVGTSTIQLAKHFGATVTAVCSKGNFKIVQSLGATTVMDYEEFHSETHQKKYDIVFECVGKSTIPSNLRVLSKDGVLVLVGATFKEMFQASWLSLTKKIKIKFGPITESLENLEFLTELTKNGKFKVFIDKSYPLEKIPEAHRYVEAGHKKGNVVIDIFS</sequence>
<dbReference type="InterPro" id="IPR013154">
    <property type="entry name" value="ADH-like_N"/>
</dbReference>
<dbReference type="EMBL" id="RQGP01000006">
    <property type="protein sequence ID" value="TGL96751.1"/>
    <property type="molecule type" value="Genomic_DNA"/>
</dbReference>
<evidence type="ECO:0000313" key="3">
    <source>
        <dbReference type="Proteomes" id="UP000298263"/>
    </source>
</evidence>
<dbReference type="PANTHER" id="PTHR44013">
    <property type="entry name" value="ZINC-TYPE ALCOHOL DEHYDROGENASE-LIKE PROTEIN C16A3.02C"/>
    <property type="match status" value="1"/>
</dbReference>
<dbReference type="InterPro" id="IPR052733">
    <property type="entry name" value="Chloroplast_QOR"/>
</dbReference>
<dbReference type="Gene3D" id="3.90.180.10">
    <property type="entry name" value="Medium-chain alcohol dehydrogenases, catalytic domain"/>
    <property type="match status" value="1"/>
</dbReference>
<dbReference type="PANTHER" id="PTHR44013:SF1">
    <property type="entry name" value="ZINC-TYPE ALCOHOL DEHYDROGENASE-LIKE PROTEIN C16A3.02C"/>
    <property type="match status" value="1"/>
</dbReference>
<dbReference type="AlphaFoldDB" id="A0A4Z1A5C6"/>
<dbReference type="Gene3D" id="3.40.50.720">
    <property type="entry name" value="NAD(P)-binding Rossmann-like Domain"/>
    <property type="match status" value="1"/>
</dbReference>
<dbReference type="OrthoDB" id="9792162at2"/>
<feature type="domain" description="Enoyl reductase (ER)" evidence="1">
    <location>
        <begin position="10"/>
        <end position="315"/>
    </location>
</feature>
<evidence type="ECO:0000313" key="2">
    <source>
        <dbReference type="EMBL" id="TGL96751.1"/>
    </source>
</evidence>
<dbReference type="InterPro" id="IPR011032">
    <property type="entry name" value="GroES-like_sf"/>
</dbReference>
<proteinExistence type="predicted"/>
<dbReference type="SUPFAM" id="SSF51735">
    <property type="entry name" value="NAD(P)-binding Rossmann-fold domains"/>
    <property type="match status" value="1"/>
</dbReference>
<gene>
    <name evidence="2" type="ORF">EHQ69_00485</name>
</gene>
<dbReference type="RefSeq" id="WP_135584547.1">
    <property type="nucleotide sequence ID" value="NZ_RQGO01000018.1"/>
</dbReference>
<dbReference type="Pfam" id="PF08240">
    <property type="entry name" value="ADH_N"/>
    <property type="match status" value="1"/>
</dbReference>
<dbReference type="SUPFAM" id="SSF50129">
    <property type="entry name" value="GroES-like"/>
    <property type="match status" value="1"/>
</dbReference>
<reference evidence="2" key="1">
    <citation type="journal article" date="2019" name="PLoS Negl. Trop. Dis.">
        <title>Revisiting the worldwide diversity of Leptospira species in the environment.</title>
        <authorList>
            <person name="Vincent A.T."/>
            <person name="Schiettekatte O."/>
            <person name="Bourhy P."/>
            <person name="Veyrier F.J."/>
            <person name="Picardeau M."/>
        </authorList>
    </citation>
    <scope>NUCLEOTIDE SEQUENCE [LARGE SCALE GENOMIC DNA]</scope>
    <source>
        <strain evidence="2">201702422</strain>
    </source>
</reference>
<comment type="caution">
    <text evidence="2">The sequence shown here is derived from an EMBL/GenBank/DDBJ whole genome shotgun (WGS) entry which is preliminary data.</text>
</comment>
<dbReference type="InterPro" id="IPR036291">
    <property type="entry name" value="NAD(P)-bd_dom_sf"/>
</dbReference>
<name>A0A4Z1A5C6_9LEPT</name>
<accession>A0A4Z1A5C6</accession>
<dbReference type="Proteomes" id="UP000298263">
    <property type="component" value="Unassembled WGS sequence"/>
</dbReference>
<keyword evidence="3" id="KW-1185">Reference proteome</keyword>
<dbReference type="CDD" id="cd08267">
    <property type="entry name" value="MDR1"/>
    <property type="match status" value="1"/>
</dbReference>